<reference evidence="4" key="1">
    <citation type="submission" date="2016-10" db="EMBL/GenBank/DDBJ databases">
        <authorList>
            <person name="Benchimol M."/>
            <person name="Almeida L.G."/>
            <person name="Vasconcelos A.T."/>
            <person name="Perreira-Neves A."/>
            <person name="Rosa I.A."/>
            <person name="Tasca T."/>
            <person name="Bogo M.R."/>
            <person name="de Souza W."/>
        </authorList>
    </citation>
    <scope>NUCLEOTIDE SEQUENCE [LARGE SCALE GENOMIC DNA]</scope>
    <source>
        <strain evidence="4">K</strain>
    </source>
</reference>
<dbReference type="CDD" id="cd00590">
    <property type="entry name" value="RRM_SF"/>
    <property type="match status" value="1"/>
</dbReference>
<dbReference type="GeneID" id="94836485"/>
<dbReference type="Proteomes" id="UP000179807">
    <property type="component" value="Unassembled WGS sequence"/>
</dbReference>
<evidence type="ECO:0000256" key="1">
    <source>
        <dbReference type="ARBA" id="ARBA00022884"/>
    </source>
</evidence>
<evidence type="ECO:0000313" key="5">
    <source>
        <dbReference type="Proteomes" id="UP000179807"/>
    </source>
</evidence>
<gene>
    <name evidence="4" type="ORF">TRFO_21130</name>
</gene>
<dbReference type="SMART" id="SM00360">
    <property type="entry name" value="RRM"/>
    <property type="match status" value="1"/>
</dbReference>
<dbReference type="Gene3D" id="3.30.70.330">
    <property type="match status" value="1"/>
</dbReference>
<dbReference type="PROSITE" id="PS50102">
    <property type="entry name" value="RRM"/>
    <property type="match status" value="1"/>
</dbReference>
<dbReference type="InterPro" id="IPR000504">
    <property type="entry name" value="RRM_dom"/>
</dbReference>
<feature type="domain" description="RRM" evidence="3">
    <location>
        <begin position="535"/>
        <end position="616"/>
    </location>
</feature>
<dbReference type="OrthoDB" id="5382468at2759"/>
<keyword evidence="1 2" id="KW-0694">RNA-binding</keyword>
<accession>A0A1J4KKB2</accession>
<evidence type="ECO:0000259" key="3">
    <source>
        <dbReference type="PROSITE" id="PS50102"/>
    </source>
</evidence>
<dbReference type="GO" id="GO:0003723">
    <property type="term" value="F:RNA binding"/>
    <property type="evidence" value="ECO:0007669"/>
    <property type="project" value="UniProtKB-UniRule"/>
</dbReference>
<comment type="caution">
    <text evidence="4">The sequence shown here is derived from an EMBL/GenBank/DDBJ whole genome shotgun (WGS) entry which is preliminary data.</text>
</comment>
<proteinExistence type="predicted"/>
<dbReference type="InterPro" id="IPR012677">
    <property type="entry name" value="Nucleotide-bd_a/b_plait_sf"/>
</dbReference>
<evidence type="ECO:0000256" key="2">
    <source>
        <dbReference type="PROSITE-ProRule" id="PRU00176"/>
    </source>
</evidence>
<dbReference type="Pfam" id="PF00076">
    <property type="entry name" value="RRM_1"/>
    <property type="match status" value="1"/>
</dbReference>
<dbReference type="RefSeq" id="XP_068362925.1">
    <property type="nucleotide sequence ID" value="XM_068501781.1"/>
</dbReference>
<dbReference type="AlphaFoldDB" id="A0A1J4KKB2"/>
<dbReference type="VEuPathDB" id="TrichDB:TRFO_21130"/>
<dbReference type="PANTHER" id="PTHR48027">
    <property type="entry name" value="HETEROGENEOUS NUCLEAR RIBONUCLEOPROTEIN 87F-RELATED"/>
    <property type="match status" value="1"/>
</dbReference>
<protein>
    <recommendedName>
        <fullName evidence="3">RRM domain-containing protein</fullName>
    </recommendedName>
</protein>
<sequence length="626" mass="70782">MKLKVCIKDDEEIKYQSNKGIPFAQDETIGEFLNKAKGVIGVSTFSDVDFTINGEIPERSLLLSTLNIKSDEVLQLNIVRPIEMNIDFTTNIFHIKVFDKIPLINSLMRSKFFFRGSIEKSRFSCDGTEIDISMTPKQLGLGMNTTIKVDVPIPNLSQQNSQISLSNSQITNSTCDVPDHQNSSISSIKGSYLESSTEFQETLGNSQQTYSQNQQQENNQLFDIKNNRNLNLKRKETEKIKNHTFLFAKAEDKLNSSNNSFRFSQEHHPKLDPAMTKLFADNQTTLFSSSSQQFPSSSNTLSSLSLQQNSNELNKKNNLIKPTTEQGIDKEKRNNKIGISKHKGFLETLSSHEEPIGVPEANSTNLPKTLHFLEQKNETELNGNEMSNCLFADQNSNCSLNAKSGNETINFSDISRNDSSVLASDSFSKILGADAQDTNDFELPSSMNSQRYSQASTKRFFVKDLTGLEIMSEVPNKSTVGDLVKSSCQRFGFSRFGVYAISENGKKIDDFESLEFFQKDSHFSLATHKGIQKRFDVLVCRVPYQMTTEQLRALFERYGEVENVNLFKNRDGVSKGIARVSYKKENDAKKAIDDLRNLSFPFDRIKHFLRVLRPERPYASATADEY</sequence>
<dbReference type="EMBL" id="MLAK01000629">
    <property type="protein sequence ID" value="OHT09789.1"/>
    <property type="molecule type" value="Genomic_DNA"/>
</dbReference>
<dbReference type="InterPro" id="IPR035979">
    <property type="entry name" value="RBD_domain_sf"/>
</dbReference>
<organism evidence="4 5">
    <name type="scientific">Tritrichomonas foetus</name>
    <dbReference type="NCBI Taxonomy" id="1144522"/>
    <lineage>
        <taxon>Eukaryota</taxon>
        <taxon>Metamonada</taxon>
        <taxon>Parabasalia</taxon>
        <taxon>Tritrichomonadida</taxon>
        <taxon>Tritrichomonadidae</taxon>
        <taxon>Tritrichomonas</taxon>
    </lineage>
</organism>
<evidence type="ECO:0000313" key="4">
    <source>
        <dbReference type="EMBL" id="OHT09789.1"/>
    </source>
</evidence>
<name>A0A1J4KKB2_9EUKA</name>
<keyword evidence="5" id="KW-1185">Reference proteome</keyword>
<dbReference type="SUPFAM" id="SSF54928">
    <property type="entry name" value="RNA-binding domain, RBD"/>
    <property type="match status" value="1"/>
</dbReference>
<dbReference type="InterPro" id="IPR052462">
    <property type="entry name" value="SLIRP/GR-RBP-like"/>
</dbReference>